<keyword evidence="7 10" id="KW-1133">Transmembrane helix</keyword>
<sequence>MASMPHYLSVGVNHLAADRVTAEVSTQSLKIDDILTISEAIIVFAIDLYFRTLACVVLQLVHTGLDVSVKFVDEASDGINSQISTITGALQDNVADINKVLNDARNSINNLIGFTGQNIDIPTIDVQKQIDDLSKISIGDVLSKDLEALNKTIPNFDQIQNLTTLAISRPFAFIRERLNADFGSKNKTFLDPSSFPVAEKQALAFCSNNPFLNDFFSSLEGIISKAKTAFLVALPILAVLAMVVTGYLEIRRWHREKQRARVFTEQGYDPMDVVYIASRPMTANAGIKLSSKFSGKRKVLARWFVAYGTSYPALFVLSLAVAGLLGCLCQYFVLHALQREVPKLTGQVGNFANDIVNTLESVSTDWANEANAVIGQVESDMNDGFLGHVRNATKVVRDLTATIDEGAKNEITKSFNNTILADVALDLVNCIITRKLDKIDQGLKWVEDHTAVTLPRFQNDLFSRGANESINGDSDLTTFLASPSTVTSDEISNEVDKIVGALQKGIIQEMLISLALLLVYIIIVLFGAAAAGVQMSKHDNTRGVGGERYGVKEGTDRFDVRDAGNGFSSFRNREEYEQEVVNSGNVRRGQVGAEIRLNNHARKSSYPEVEDSGR</sequence>
<organism evidence="11 12">
    <name type="scientific">Cladorrhinum samala</name>
    <dbReference type="NCBI Taxonomy" id="585594"/>
    <lineage>
        <taxon>Eukaryota</taxon>
        <taxon>Fungi</taxon>
        <taxon>Dikarya</taxon>
        <taxon>Ascomycota</taxon>
        <taxon>Pezizomycotina</taxon>
        <taxon>Sordariomycetes</taxon>
        <taxon>Sordariomycetidae</taxon>
        <taxon>Sordariales</taxon>
        <taxon>Podosporaceae</taxon>
        <taxon>Cladorrhinum</taxon>
    </lineage>
</organism>
<keyword evidence="8 10" id="KW-0472">Membrane</keyword>
<evidence type="ECO:0000256" key="5">
    <source>
        <dbReference type="ARBA" id="ARBA00022692"/>
    </source>
</evidence>
<dbReference type="PANTHER" id="PTHR31030">
    <property type="entry name" value="PLASMA MEMBRANE FUSION PROTEIN PRM1"/>
    <property type="match status" value="1"/>
</dbReference>
<comment type="function">
    <text evidence="1 10">Involved in cell fusion during mating by stabilizing the plasma membrane fusion event.</text>
</comment>
<feature type="transmembrane region" description="Helical" evidence="10">
    <location>
        <begin position="304"/>
        <end position="333"/>
    </location>
</feature>
<accession>A0AAV9HJS5</accession>
<comment type="similarity">
    <text evidence="3 10">Belongs to the PRM1 family.</text>
</comment>
<dbReference type="EMBL" id="MU865019">
    <property type="protein sequence ID" value="KAK4460111.1"/>
    <property type="molecule type" value="Genomic_DNA"/>
</dbReference>
<evidence type="ECO:0000256" key="1">
    <source>
        <dbReference type="ARBA" id="ARBA00002512"/>
    </source>
</evidence>
<comment type="caution">
    <text evidence="11">The sequence shown here is derived from an EMBL/GenBank/DDBJ whole genome shotgun (WGS) entry which is preliminary data.</text>
</comment>
<evidence type="ECO:0000256" key="8">
    <source>
        <dbReference type="ARBA" id="ARBA00023136"/>
    </source>
</evidence>
<evidence type="ECO:0000313" key="12">
    <source>
        <dbReference type="Proteomes" id="UP001321749"/>
    </source>
</evidence>
<evidence type="ECO:0000256" key="2">
    <source>
        <dbReference type="ARBA" id="ARBA00004651"/>
    </source>
</evidence>
<evidence type="ECO:0000256" key="4">
    <source>
        <dbReference type="ARBA" id="ARBA00022475"/>
    </source>
</evidence>
<dbReference type="GO" id="GO:0005886">
    <property type="term" value="C:plasma membrane"/>
    <property type="evidence" value="ECO:0007669"/>
    <property type="project" value="UniProtKB-SubCell"/>
</dbReference>
<evidence type="ECO:0000256" key="10">
    <source>
        <dbReference type="RuleBase" id="RU366035"/>
    </source>
</evidence>
<feature type="transmembrane region" description="Helical" evidence="10">
    <location>
        <begin position="510"/>
        <end position="533"/>
    </location>
</feature>
<keyword evidence="9" id="KW-0325">Glycoprotein</keyword>
<evidence type="ECO:0000256" key="9">
    <source>
        <dbReference type="ARBA" id="ARBA00023180"/>
    </source>
</evidence>
<dbReference type="GO" id="GO:0043332">
    <property type="term" value="C:mating projection tip"/>
    <property type="evidence" value="ECO:0007669"/>
    <property type="project" value="UniProtKB-UniRule"/>
</dbReference>
<dbReference type="PANTHER" id="PTHR31030:SF1">
    <property type="entry name" value="PLASMA MEMBRANE FUSION PROTEIN PRM1"/>
    <property type="match status" value="1"/>
</dbReference>
<reference evidence="11" key="2">
    <citation type="submission" date="2023-06" db="EMBL/GenBank/DDBJ databases">
        <authorList>
            <consortium name="Lawrence Berkeley National Laboratory"/>
            <person name="Mondo S.J."/>
            <person name="Hensen N."/>
            <person name="Bonometti L."/>
            <person name="Westerberg I."/>
            <person name="Brannstrom I.O."/>
            <person name="Guillou S."/>
            <person name="Cros-Aarteil S."/>
            <person name="Calhoun S."/>
            <person name="Haridas S."/>
            <person name="Kuo A."/>
            <person name="Pangilinan J."/>
            <person name="Riley R."/>
            <person name="Labutti K."/>
            <person name="Andreopoulos B."/>
            <person name="Lipzen A."/>
            <person name="Chen C."/>
            <person name="Yanf M."/>
            <person name="Daum C."/>
            <person name="Ng V."/>
            <person name="Clum A."/>
            <person name="Steindorff A."/>
            <person name="Ohm R."/>
            <person name="Martin F."/>
            <person name="Silar P."/>
            <person name="Natvig D."/>
            <person name="Lalanne C."/>
            <person name="Gautier V."/>
            <person name="Ament-Velasquez S.L."/>
            <person name="Kruys A."/>
            <person name="Hutchinson M.I."/>
            <person name="Powell A.J."/>
            <person name="Barry K."/>
            <person name="Miller A.N."/>
            <person name="Grigoriev I.V."/>
            <person name="Debuchy R."/>
            <person name="Gladieux P."/>
            <person name="Thoren M.H."/>
            <person name="Johannesson H."/>
        </authorList>
    </citation>
    <scope>NUCLEOTIDE SEQUENCE</scope>
    <source>
        <strain evidence="11">PSN324</strain>
    </source>
</reference>
<dbReference type="InterPro" id="IPR026777">
    <property type="entry name" value="PRM1"/>
</dbReference>
<comment type="subcellular location">
    <subcellularLocation>
        <location evidence="2 10">Cell membrane</location>
        <topology evidence="2 10">Multi-pass membrane protein</topology>
    </subcellularLocation>
</comment>
<feature type="transmembrane region" description="Helical" evidence="10">
    <location>
        <begin position="229"/>
        <end position="250"/>
    </location>
</feature>
<evidence type="ECO:0000256" key="3">
    <source>
        <dbReference type="ARBA" id="ARBA00010780"/>
    </source>
</evidence>
<name>A0AAV9HJS5_9PEZI</name>
<evidence type="ECO:0000256" key="6">
    <source>
        <dbReference type="ARBA" id="ARBA00022971"/>
    </source>
</evidence>
<dbReference type="AlphaFoldDB" id="A0AAV9HJS5"/>
<gene>
    <name evidence="11" type="ORF">QBC42DRAFT_273025</name>
</gene>
<dbReference type="GO" id="GO:0032220">
    <property type="term" value="P:plasma membrane fusion involved in cytogamy"/>
    <property type="evidence" value="ECO:0007669"/>
    <property type="project" value="TreeGrafter"/>
</dbReference>
<evidence type="ECO:0000313" key="11">
    <source>
        <dbReference type="EMBL" id="KAK4460111.1"/>
    </source>
</evidence>
<evidence type="ECO:0000256" key="7">
    <source>
        <dbReference type="ARBA" id="ARBA00022989"/>
    </source>
</evidence>
<keyword evidence="12" id="KW-1185">Reference proteome</keyword>
<reference evidence="11" key="1">
    <citation type="journal article" date="2023" name="Mol. Phylogenet. Evol.">
        <title>Genome-scale phylogeny and comparative genomics of the fungal order Sordariales.</title>
        <authorList>
            <person name="Hensen N."/>
            <person name="Bonometti L."/>
            <person name="Westerberg I."/>
            <person name="Brannstrom I.O."/>
            <person name="Guillou S."/>
            <person name="Cros-Aarteil S."/>
            <person name="Calhoun S."/>
            <person name="Haridas S."/>
            <person name="Kuo A."/>
            <person name="Mondo S."/>
            <person name="Pangilinan J."/>
            <person name="Riley R."/>
            <person name="LaButti K."/>
            <person name="Andreopoulos B."/>
            <person name="Lipzen A."/>
            <person name="Chen C."/>
            <person name="Yan M."/>
            <person name="Daum C."/>
            <person name="Ng V."/>
            <person name="Clum A."/>
            <person name="Steindorff A."/>
            <person name="Ohm R.A."/>
            <person name="Martin F."/>
            <person name="Silar P."/>
            <person name="Natvig D.O."/>
            <person name="Lalanne C."/>
            <person name="Gautier V."/>
            <person name="Ament-Velasquez S.L."/>
            <person name="Kruys A."/>
            <person name="Hutchinson M.I."/>
            <person name="Powell A.J."/>
            <person name="Barry K."/>
            <person name="Miller A.N."/>
            <person name="Grigoriev I.V."/>
            <person name="Debuchy R."/>
            <person name="Gladieux P."/>
            <person name="Hiltunen Thoren M."/>
            <person name="Johannesson H."/>
        </authorList>
    </citation>
    <scope>NUCLEOTIDE SEQUENCE</scope>
    <source>
        <strain evidence="11">PSN324</strain>
    </source>
</reference>
<keyword evidence="6 10" id="KW-0184">Conjugation</keyword>
<proteinExistence type="inferred from homology"/>
<comment type="caution">
    <text evidence="10">Lacks conserved residue(s) required for the propagation of feature annotation.</text>
</comment>
<dbReference type="Proteomes" id="UP001321749">
    <property type="component" value="Unassembled WGS sequence"/>
</dbReference>
<keyword evidence="4 10" id="KW-1003">Cell membrane</keyword>
<protein>
    <recommendedName>
        <fullName evidence="10">Plasma membrane fusion protein PRM1</fullName>
    </recommendedName>
</protein>
<keyword evidence="5 10" id="KW-0812">Transmembrane</keyword>